<dbReference type="NCBIfam" id="TIGR01830">
    <property type="entry name" value="3oxo_ACP_reduc"/>
    <property type="match status" value="1"/>
</dbReference>
<dbReference type="CDD" id="cd05333">
    <property type="entry name" value="BKR_SDR_c"/>
    <property type="match status" value="1"/>
</dbReference>
<feature type="domain" description="Ketoreductase" evidence="4">
    <location>
        <begin position="6"/>
        <end position="187"/>
    </location>
</feature>
<dbReference type="Proteomes" id="UP000290682">
    <property type="component" value="Unassembled WGS sequence"/>
</dbReference>
<reference evidence="5 6" key="1">
    <citation type="submission" date="2018-10" db="EMBL/GenBank/DDBJ databases">
        <title>Draft genome of Fastidiocella sp. strain 375T, a bacterium isolated from a karstic cave dripping water.</title>
        <authorList>
            <person name="Coelho C."/>
            <person name="Verissimo A."/>
            <person name="Tiago I."/>
        </authorList>
    </citation>
    <scope>NUCLEOTIDE SEQUENCE [LARGE SCALE GENOMIC DNA]</scope>
    <source>
        <strain evidence="5 6">CAVE-375</strain>
    </source>
</reference>
<comment type="similarity">
    <text evidence="1 3">Belongs to the short-chain dehydrogenases/reductases (SDR) family.</text>
</comment>
<gene>
    <name evidence="5" type="primary">fabG</name>
    <name evidence="5" type="ORF">EBB06_04260</name>
</gene>
<dbReference type="InterPro" id="IPR002347">
    <property type="entry name" value="SDR_fam"/>
</dbReference>
<keyword evidence="3" id="KW-0276">Fatty acid metabolism</keyword>
<evidence type="ECO:0000313" key="5">
    <source>
        <dbReference type="EMBL" id="RXZ45112.1"/>
    </source>
</evidence>
<keyword evidence="2 3" id="KW-0560">Oxidoreductase</keyword>
<dbReference type="InterPro" id="IPR011284">
    <property type="entry name" value="3oxo_ACP_reduc"/>
</dbReference>
<evidence type="ECO:0000256" key="3">
    <source>
        <dbReference type="RuleBase" id="RU366074"/>
    </source>
</evidence>
<dbReference type="InterPro" id="IPR050259">
    <property type="entry name" value="SDR"/>
</dbReference>
<dbReference type="PRINTS" id="PR00081">
    <property type="entry name" value="GDHRDH"/>
</dbReference>
<comment type="pathway">
    <text evidence="3">Lipid metabolism; fatty acid biosynthesis.</text>
</comment>
<dbReference type="SMART" id="SM00822">
    <property type="entry name" value="PKS_KR"/>
    <property type="match status" value="1"/>
</dbReference>
<comment type="subunit">
    <text evidence="3">Homotetramer.</text>
</comment>
<keyword evidence="3" id="KW-0521">NADP</keyword>
<dbReference type="InterPro" id="IPR036291">
    <property type="entry name" value="NAD(P)-bd_dom_sf"/>
</dbReference>
<dbReference type="NCBIfam" id="NF009466">
    <property type="entry name" value="PRK12826.1-2"/>
    <property type="match status" value="1"/>
</dbReference>
<dbReference type="RefSeq" id="WP_129211810.1">
    <property type="nucleotide sequence ID" value="NZ_REGR01000002.1"/>
</dbReference>
<dbReference type="EC" id="1.1.1.100" evidence="3"/>
<dbReference type="PROSITE" id="PS00061">
    <property type="entry name" value="ADH_SHORT"/>
    <property type="match status" value="1"/>
</dbReference>
<comment type="caution">
    <text evidence="5">The sequence shown here is derived from an EMBL/GenBank/DDBJ whole genome shotgun (WGS) entry which is preliminary data.</text>
</comment>
<evidence type="ECO:0000313" key="6">
    <source>
        <dbReference type="Proteomes" id="UP000290682"/>
    </source>
</evidence>
<keyword evidence="6" id="KW-1185">Reference proteome</keyword>
<protein>
    <recommendedName>
        <fullName evidence="3">3-oxoacyl-[acyl-carrier-protein] reductase</fullName>
        <ecNumber evidence="3">1.1.1.100</ecNumber>
    </recommendedName>
</protein>
<proteinExistence type="inferred from homology"/>
<dbReference type="InterPro" id="IPR057326">
    <property type="entry name" value="KR_dom"/>
</dbReference>
<dbReference type="EMBL" id="REGR01000002">
    <property type="protein sequence ID" value="RXZ45112.1"/>
    <property type="molecule type" value="Genomic_DNA"/>
</dbReference>
<comment type="catalytic activity">
    <reaction evidence="3">
        <text>a (3R)-hydroxyacyl-[ACP] + NADP(+) = a 3-oxoacyl-[ACP] + NADPH + H(+)</text>
        <dbReference type="Rhea" id="RHEA:17397"/>
        <dbReference type="Rhea" id="RHEA-COMP:9916"/>
        <dbReference type="Rhea" id="RHEA-COMP:9945"/>
        <dbReference type="ChEBI" id="CHEBI:15378"/>
        <dbReference type="ChEBI" id="CHEBI:57783"/>
        <dbReference type="ChEBI" id="CHEBI:58349"/>
        <dbReference type="ChEBI" id="CHEBI:78776"/>
        <dbReference type="ChEBI" id="CHEBI:78827"/>
        <dbReference type="EC" id="1.1.1.100"/>
    </reaction>
</comment>
<dbReference type="Pfam" id="PF13561">
    <property type="entry name" value="adh_short_C2"/>
    <property type="match status" value="1"/>
</dbReference>
<comment type="function">
    <text evidence="3">Catalyzes the NADPH-dependent reduction of beta-ketoacyl-ACP substrates to beta-hydroxyacyl-ACP products, the first reductive step in the elongation cycle of fatty acid biosynthesis.</text>
</comment>
<dbReference type="NCBIfam" id="NF004197">
    <property type="entry name" value="PRK05653.1-1"/>
    <property type="match status" value="1"/>
</dbReference>
<dbReference type="InterPro" id="IPR020904">
    <property type="entry name" value="Sc_DH/Rdtase_CS"/>
</dbReference>
<dbReference type="PRINTS" id="PR00080">
    <property type="entry name" value="SDRFAMILY"/>
</dbReference>
<evidence type="ECO:0000256" key="1">
    <source>
        <dbReference type="ARBA" id="ARBA00006484"/>
    </source>
</evidence>
<keyword evidence="3" id="KW-0275">Fatty acid biosynthesis</keyword>
<sequence length="245" mass="25111">MSLQGKVALVTGASRGIGAAIAEALAADGAIVIGTATSEAGAAAINERLAARGGAGRVLDVGQGGAIEALIDGIEKEFGAIAVLVNNAGITRDTLLMRMKDEDWDAIMDTNLKSVFKASKAVLRGMMKARWGRIVNIASVVGVSGNPGQCNYAAAKAAIIGFSKSMAREVGSRNITVNCVAPGFIDTDMTRALPEAQREALIGQIALGRLGDAKDIADAVAFLASDRAAYITGQTLHVNGGMLMP</sequence>
<dbReference type="PANTHER" id="PTHR42879">
    <property type="entry name" value="3-OXOACYL-(ACYL-CARRIER-PROTEIN) REDUCTASE"/>
    <property type="match status" value="1"/>
</dbReference>
<dbReference type="PANTHER" id="PTHR42879:SF2">
    <property type="entry name" value="3-OXOACYL-[ACYL-CARRIER-PROTEIN] REDUCTASE FABG"/>
    <property type="match status" value="1"/>
</dbReference>
<keyword evidence="3" id="KW-0443">Lipid metabolism</keyword>
<evidence type="ECO:0000256" key="2">
    <source>
        <dbReference type="ARBA" id="ARBA00023002"/>
    </source>
</evidence>
<evidence type="ECO:0000259" key="4">
    <source>
        <dbReference type="SMART" id="SM00822"/>
    </source>
</evidence>
<organism evidence="5 6">
    <name type="scientific">Crenobacter cavernae</name>
    <dbReference type="NCBI Taxonomy" id="2290923"/>
    <lineage>
        <taxon>Bacteria</taxon>
        <taxon>Pseudomonadati</taxon>
        <taxon>Pseudomonadota</taxon>
        <taxon>Betaproteobacteria</taxon>
        <taxon>Neisseriales</taxon>
        <taxon>Neisseriaceae</taxon>
        <taxon>Crenobacter</taxon>
    </lineage>
</organism>
<name>A0ABY0FFN2_9NEIS</name>
<dbReference type="Gene3D" id="3.40.50.720">
    <property type="entry name" value="NAD(P)-binding Rossmann-like Domain"/>
    <property type="match status" value="1"/>
</dbReference>
<keyword evidence="3" id="KW-0444">Lipid biosynthesis</keyword>
<dbReference type="GO" id="GO:0004316">
    <property type="term" value="F:3-oxoacyl-[acyl-carrier-protein] reductase (NADPH) activity"/>
    <property type="evidence" value="ECO:0007669"/>
    <property type="project" value="UniProtKB-EC"/>
</dbReference>
<accession>A0ABY0FFN2</accession>
<dbReference type="SUPFAM" id="SSF51735">
    <property type="entry name" value="NAD(P)-binding Rossmann-fold domains"/>
    <property type="match status" value="1"/>
</dbReference>
<dbReference type="NCBIfam" id="NF005559">
    <property type="entry name" value="PRK07231.1"/>
    <property type="match status" value="1"/>
</dbReference>